<keyword evidence="2" id="KW-1185">Reference proteome</keyword>
<protein>
    <submittedName>
        <fullName evidence="1">Uncharacterized protein</fullName>
    </submittedName>
</protein>
<dbReference type="EMBL" id="JBHUFV010000026">
    <property type="protein sequence ID" value="MFD1933287.1"/>
    <property type="molecule type" value="Genomic_DNA"/>
</dbReference>
<reference evidence="2" key="1">
    <citation type="journal article" date="2019" name="Int. J. Syst. Evol. Microbiol.">
        <title>The Global Catalogue of Microorganisms (GCM) 10K type strain sequencing project: providing services to taxonomists for standard genome sequencing and annotation.</title>
        <authorList>
            <consortium name="The Broad Institute Genomics Platform"/>
            <consortium name="The Broad Institute Genome Sequencing Center for Infectious Disease"/>
            <person name="Wu L."/>
            <person name="Ma J."/>
        </authorList>
    </citation>
    <scope>NUCLEOTIDE SEQUENCE [LARGE SCALE GENOMIC DNA]</scope>
    <source>
        <strain evidence="2">ICMP 6774ER</strain>
    </source>
</reference>
<dbReference type="RefSeq" id="WP_379573330.1">
    <property type="nucleotide sequence ID" value="NZ_JBHUFV010000026.1"/>
</dbReference>
<name>A0ABW4SUQ2_9ACTN</name>
<comment type="caution">
    <text evidence="1">The sequence shown here is derived from an EMBL/GenBank/DDBJ whole genome shotgun (WGS) entry which is preliminary data.</text>
</comment>
<organism evidence="1 2">
    <name type="scientific">Nonomuraea mangrovi</name>
    <dbReference type="NCBI Taxonomy" id="2316207"/>
    <lineage>
        <taxon>Bacteria</taxon>
        <taxon>Bacillati</taxon>
        <taxon>Actinomycetota</taxon>
        <taxon>Actinomycetes</taxon>
        <taxon>Streptosporangiales</taxon>
        <taxon>Streptosporangiaceae</taxon>
        <taxon>Nonomuraea</taxon>
    </lineage>
</organism>
<accession>A0ABW4SUQ2</accession>
<gene>
    <name evidence="1" type="ORF">ACFSKW_17590</name>
</gene>
<dbReference type="Proteomes" id="UP001597368">
    <property type="component" value="Unassembled WGS sequence"/>
</dbReference>
<evidence type="ECO:0000313" key="1">
    <source>
        <dbReference type="EMBL" id="MFD1933287.1"/>
    </source>
</evidence>
<sequence length="43" mass="4917">MGGLRHRESADPADPEVIAAAGRLAFQEWLVRQRADAMITWHW</sequence>
<evidence type="ECO:0000313" key="2">
    <source>
        <dbReference type="Proteomes" id="UP001597368"/>
    </source>
</evidence>
<proteinExistence type="predicted"/>